<feature type="compositionally biased region" description="Pro residues" evidence="5">
    <location>
        <begin position="1"/>
        <end position="13"/>
    </location>
</feature>
<feature type="transmembrane region" description="Helical" evidence="6">
    <location>
        <begin position="115"/>
        <end position="132"/>
    </location>
</feature>
<evidence type="ECO:0000256" key="3">
    <source>
        <dbReference type="ARBA" id="ARBA00022989"/>
    </source>
</evidence>
<feature type="transmembrane region" description="Helical" evidence="6">
    <location>
        <begin position="389"/>
        <end position="409"/>
    </location>
</feature>
<evidence type="ECO:0000313" key="9">
    <source>
        <dbReference type="Proteomes" id="UP000306628"/>
    </source>
</evidence>
<dbReference type="GO" id="GO:0005886">
    <property type="term" value="C:plasma membrane"/>
    <property type="evidence" value="ECO:0007669"/>
    <property type="project" value="UniProtKB-SubCell"/>
</dbReference>
<feature type="transmembrane region" description="Helical" evidence="6">
    <location>
        <begin position="201"/>
        <end position="222"/>
    </location>
</feature>
<evidence type="ECO:0000313" key="8">
    <source>
        <dbReference type="EMBL" id="TMR31734.1"/>
    </source>
</evidence>
<evidence type="ECO:0000256" key="2">
    <source>
        <dbReference type="ARBA" id="ARBA00022692"/>
    </source>
</evidence>
<organism evidence="8 9">
    <name type="scientific">Nonomuraea zeae</name>
    <dbReference type="NCBI Taxonomy" id="1642303"/>
    <lineage>
        <taxon>Bacteria</taxon>
        <taxon>Bacillati</taxon>
        <taxon>Actinomycetota</taxon>
        <taxon>Actinomycetes</taxon>
        <taxon>Streptosporangiales</taxon>
        <taxon>Streptosporangiaceae</taxon>
        <taxon>Nonomuraea</taxon>
    </lineage>
</organism>
<dbReference type="InterPro" id="IPR036259">
    <property type="entry name" value="MFS_trans_sf"/>
</dbReference>
<feature type="transmembrane region" description="Helical" evidence="6">
    <location>
        <begin position="43"/>
        <end position="68"/>
    </location>
</feature>
<dbReference type="SUPFAM" id="SSF103473">
    <property type="entry name" value="MFS general substrate transporter"/>
    <property type="match status" value="1"/>
</dbReference>
<feature type="transmembrane region" description="Helical" evidence="6">
    <location>
        <begin position="172"/>
        <end position="195"/>
    </location>
</feature>
<comment type="caution">
    <text evidence="8">The sequence shown here is derived from an EMBL/GenBank/DDBJ whole genome shotgun (WGS) entry which is preliminary data.</text>
</comment>
<feature type="transmembrane region" description="Helical" evidence="6">
    <location>
        <begin position="80"/>
        <end position="103"/>
    </location>
</feature>
<feature type="transmembrane region" description="Helical" evidence="6">
    <location>
        <begin position="421"/>
        <end position="440"/>
    </location>
</feature>
<feature type="transmembrane region" description="Helical" evidence="6">
    <location>
        <begin position="260"/>
        <end position="282"/>
    </location>
</feature>
<evidence type="ECO:0000256" key="1">
    <source>
        <dbReference type="ARBA" id="ARBA00004651"/>
    </source>
</evidence>
<keyword evidence="4 6" id="KW-0472">Membrane</keyword>
<comment type="subcellular location">
    <subcellularLocation>
        <location evidence="1">Cell membrane</location>
        <topology evidence="1">Multi-pass membrane protein</topology>
    </subcellularLocation>
</comment>
<dbReference type="EMBL" id="VCKX01000079">
    <property type="protein sequence ID" value="TMR31734.1"/>
    <property type="molecule type" value="Genomic_DNA"/>
</dbReference>
<dbReference type="Gene3D" id="1.20.1250.20">
    <property type="entry name" value="MFS general substrate transporter like domains"/>
    <property type="match status" value="2"/>
</dbReference>
<evidence type="ECO:0000256" key="6">
    <source>
        <dbReference type="SAM" id="Phobius"/>
    </source>
</evidence>
<evidence type="ECO:0000256" key="5">
    <source>
        <dbReference type="SAM" id="MobiDB-lite"/>
    </source>
</evidence>
<evidence type="ECO:0000256" key="4">
    <source>
        <dbReference type="ARBA" id="ARBA00023136"/>
    </source>
</evidence>
<reference evidence="8 9" key="1">
    <citation type="submission" date="2019-05" db="EMBL/GenBank/DDBJ databases">
        <title>Draft genome sequence of Nonomuraea zeae DSM 100528.</title>
        <authorList>
            <person name="Saricaoglu S."/>
            <person name="Isik K."/>
        </authorList>
    </citation>
    <scope>NUCLEOTIDE SEQUENCE [LARGE SCALE GENOMIC DNA]</scope>
    <source>
        <strain evidence="8 9">DSM 100528</strain>
    </source>
</reference>
<name>A0A5S4GGU0_9ACTN</name>
<keyword evidence="2 6" id="KW-0812">Transmembrane</keyword>
<feature type="transmembrane region" description="Helical" evidence="6">
    <location>
        <begin position="326"/>
        <end position="345"/>
    </location>
</feature>
<feature type="transmembrane region" description="Helical" evidence="6">
    <location>
        <begin position="294"/>
        <end position="317"/>
    </location>
</feature>
<dbReference type="InterPro" id="IPR020846">
    <property type="entry name" value="MFS_dom"/>
</dbReference>
<dbReference type="Proteomes" id="UP000306628">
    <property type="component" value="Unassembled WGS sequence"/>
</dbReference>
<protein>
    <submittedName>
        <fullName evidence="8">MFS transporter</fullName>
    </submittedName>
</protein>
<feature type="transmembrane region" description="Helical" evidence="6">
    <location>
        <begin position="351"/>
        <end position="377"/>
    </location>
</feature>
<feature type="region of interest" description="Disordered" evidence="5">
    <location>
        <begin position="1"/>
        <end position="32"/>
    </location>
</feature>
<dbReference type="RefSeq" id="WP_138692198.1">
    <property type="nucleotide sequence ID" value="NZ_JBHSAZ010000046.1"/>
</dbReference>
<dbReference type="Pfam" id="PF07690">
    <property type="entry name" value="MFS_1"/>
    <property type="match status" value="1"/>
</dbReference>
<feature type="transmembrane region" description="Helical" evidence="6">
    <location>
        <begin position="138"/>
        <end position="160"/>
    </location>
</feature>
<dbReference type="AlphaFoldDB" id="A0A5S4GGU0"/>
<dbReference type="PANTHER" id="PTHR23528:SF1">
    <property type="entry name" value="MAJOR FACILITATOR SUPERFAMILY (MFS) PROFILE DOMAIN-CONTAINING PROTEIN"/>
    <property type="match status" value="1"/>
</dbReference>
<proteinExistence type="predicted"/>
<dbReference type="PROSITE" id="PS50850">
    <property type="entry name" value="MFS"/>
    <property type="match status" value="1"/>
</dbReference>
<keyword evidence="9" id="KW-1185">Reference proteome</keyword>
<gene>
    <name evidence="8" type="ORF">ETD85_24890</name>
</gene>
<dbReference type="GO" id="GO:0022857">
    <property type="term" value="F:transmembrane transporter activity"/>
    <property type="evidence" value="ECO:0007669"/>
    <property type="project" value="InterPro"/>
</dbReference>
<sequence>MASTPADPPPVGPPTLDSPHDLPGDATAEQPGTDDLQKVGATYIWLIVLANFGVFMALVTPMALSLAIRVSQLAPGRDEYLGYVIGAGGIASVLAAPLIGMLSDRTRSRFGRRRPYLLGLTVLGIVALLVMAQAPTMLMLGLGWVLAQIGWGSILALLIASQADQLPGSQRGKVSGLGGMVGQLAPVAGALLASGLTGNTLLLFLLPGVVGAVAMVLFVLLVSEPDSRDQRWTGEPWSLGALARTYVFDPRQSPDFAWNWLGKFLFMTGLTFNTTFTAYFVASRMGITVEEVGGLVAVLSMGGIVAAIIGAVGGGFLSDKLRRRRVFVILGGCVYAAGAITMALAPGLPLIIAGAVLGNLGIGVFAAVDQAIALDVLPDRANAGRYTGIYNFSSTIAQGVAPLIAPIFLTIGVTGDAKNYTLLYFVAAAFTVLAGLVVLLRVKSVR</sequence>
<dbReference type="PANTHER" id="PTHR23528">
    <property type="match status" value="1"/>
</dbReference>
<dbReference type="InterPro" id="IPR011701">
    <property type="entry name" value="MFS"/>
</dbReference>
<dbReference type="OrthoDB" id="7584869at2"/>
<feature type="domain" description="Major facilitator superfamily (MFS) profile" evidence="7">
    <location>
        <begin position="46"/>
        <end position="446"/>
    </location>
</feature>
<evidence type="ECO:0000259" key="7">
    <source>
        <dbReference type="PROSITE" id="PS50850"/>
    </source>
</evidence>
<keyword evidence="3 6" id="KW-1133">Transmembrane helix</keyword>
<accession>A0A5S4GGU0</accession>